<keyword evidence="1" id="KW-0732">Signal</keyword>
<keyword evidence="3" id="KW-1185">Reference proteome</keyword>
<dbReference type="Gene3D" id="3.30.110.170">
    <property type="entry name" value="Protein of unknown function (DUF541), domain 1"/>
    <property type="match status" value="1"/>
</dbReference>
<feature type="chain" id="PRO_5047528847" evidence="1">
    <location>
        <begin position="21"/>
        <end position="256"/>
    </location>
</feature>
<dbReference type="Pfam" id="PF04402">
    <property type="entry name" value="SIMPL"/>
    <property type="match status" value="1"/>
</dbReference>
<comment type="caution">
    <text evidence="2">The sequence shown here is derived from an EMBL/GenBank/DDBJ whole genome shotgun (WGS) entry which is preliminary data.</text>
</comment>
<sequence>MKLPHLASALALSLPLTALGAPSVSAQTAASVLMEQGHTLLQINAQGTSTREPDMATFSAGVTTRGQTASTALSENAARMNKVIAALKRAGIAAKDIQTRNLSVNPVYSQPARRPDGSYDSDERRIIAYQADNQVSVRQRKLDDYGKVIDALVSAGANQVNGPDFTLSHPEAAQDEARIDAIKEARRRADLYAEAAGLHVVRILSVTESGGFNPPIMLTAAKRMMTDEAAPSPVAAGEVDVKVNLNVRFELAPGDA</sequence>
<dbReference type="InterPro" id="IPR052022">
    <property type="entry name" value="26kDa_periplasmic_antigen"/>
</dbReference>
<name>A0ABT0BJN8_9SPHN</name>
<dbReference type="InterPro" id="IPR007497">
    <property type="entry name" value="SIMPL/DUF541"/>
</dbReference>
<gene>
    <name evidence="2" type="ORF">MTR66_00355</name>
</gene>
<dbReference type="Gene3D" id="3.30.70.2970">
    <property type="entry name" value="Protein of unknown function (DUF541), domain 2"/>
    <property type="match status" value="1"/>
</dbReference>
<dbReference type="RefSeq" id="WP_243916934.1">
    <property type="nucleotide sequence ID" value="NZ_JALHLG010000001.1"/>
</dbReference>
<dbReference type="PANTHER" id="PTHR34387">
    <property type="entry name" value="SLR1258 PROTEIN"/>
    <property type="match status" value="1"/>
</dbReference>
<dbReference type="EMBL" id="JALHLG010000001">
    <property type="protein sequence ID" value="MCJ2185260.1"/>
    <property type="molecule type" value="Genomic_DNA"/>
</dbReference>
<evidence type="ECO:0000256" key="1">
    <source>
        <dbReference type="SAM" id="SignalP"/>
    </source>
</evidence>
<evidence type="ECO:0000313" key="3">
    <source>
        <dbReference type="Proteomes" id="UP001202281"/>
    </source>
</evidence>
<evidence type="ECO:0000313" key="2">
    <source>
        <dbReference type="EMBL" id="MCJ2185260.1"/>
    </source>
</evidence>
<accession>A0ABT0BJN8</accession>
<dbReference type="PANTHER" id="PTHR34387:SF1">
    <property type="entry name" value="PERIPLASMIC IMMUNOGENIC PROTEIN"/>
    <property type="match status" value="1"/>
</dbReference>
<feature type="signal peptide" evidence="1">
    <location>
        <begin position="1"/>
        <end position="20"/>
    </location>
</feature>
<protein>
    <submittedName>
        <fullName evidence="2">SIMPL domain-containing protein</fullName>
    </submittedName>
</protein>
<reference evidence="2 3" key="1">
    <citation type="submission" date="2022-04" db="EMBL/GenBank/DDBJ databases">
        <title>Identification of a novel bacterium isolated from mangrove sediments.</title>
        <authorList>
            <person name="Pan X."/>
        </authorList>
    </citation>
    <scope>NUCLEOTIDE SEQUENCE [LARGE SCALE GENOMIC DNA]</scope>
    <source>
        <strain evidence="2 3">B2638</strain>
    </source>
</reference>
<dbReference type="Proteomes" id="UP001202281">
    <property type="component" value="Unassembled WGS sequence"/>
</dbReference>
<proteinExistence type="predicted"/>
<organism evidence="2 3">
    <name type="scientific">Novosphingobium beihaiensis</name>
    <dbReference type="NCBI Taxonomy" id="2930389"/>
    <lineage>
        <taxon>Bacteria</taxon>
        <taxon>Pseudomonadati</taxon>
        <taxon>Pseudomonadota</taxon>
        <taxon>Alphaproteobacteria</taxon>
        <taxon>Sphingomonadales</taxon>
        <taxon>Sphingomonadaceae</taxon>
        <taxon>Novosphingobium</taxon>
    </lineage>
</organism>